<evidence type="ECO:0000256" key="4">
    <source>
        <dbReference type="SAM" id="MobiDB-lite"/>
    </source>
</evidence>
<protein>
    <submittedName>
        <fullName evidence="6">BTAD domain-containing putative transcriptional regulator</fullName>
    </submittedName>
</protein>
<dbReference type="InterPro" id="IPR036388">
    <property type="entry name" value="WH-like_DNA-bd_sf"/>
</dbReference>
<name>A0ABT4SL68_9ACTN</name>
<dbReference type="Pfam" id="PF03704">
    <property type="entry name" value="BTAD"/>
    <property type="match status" value="1"/>
</dbReference>
<sequence>MRFEILGPTAVRGADGAAIPIGGPRVRALLALLALEPGRVIDADRLATGLYGEDPPEGVANALQSQVSRLRRALGRDRVEFHPAGYRLVADPMDVDAIRFERLAAEGRRALGSGDARRAAALLREGLALWRGRPLADAPHAGAAAARLSELRLTAVEDRTQADLELGRHREVVAELRQLVADHPLRERPRAQLMRALYGSGRQAEALAAYAEGRRVLGDELGIEPGPELTAAHLAVLRADPALGPAAPPIPDHASRTVDGATGGPVSGTPGGSAVGGAGRGGREGVKLGTRAQLTSFVGRGEELRQVSAELAASRLVTLVGPGGAGKTRLALEVAERAEGDVCLVQLAPLTAEGEVTPAVLTALGIRDRHRPEPPQLEPVERLVAALAGRDLLLILDNSEHVVEAVARLTDTLLGSCPGLRVLATSREGLGITGESLVPVAPLRLPPPDAPDPLDYPAVRLFADRAAAVRAGFTVTPDNAEQVIRICHAMDGLPLAIELAAARLRTLSVAEVAARLDDRFRLLARGSRTALPRHQTLRAVVAWSWDLLDGDEQRMAGRLTVFTGGATAEAAERVCGLPEELLFSLAEKSLVEAVDGRFRMLETIRAFCAERLEEAGEAEAVREAHAAYYLNLAVEADGHLRRAEQLEWLARLDAESDDLNAAVRWTTESGRLEAALRLVGFCACYWWMRGHRTVSSALGRELLDRVGETPPAGLEEEYAMCVLVAAWNGVNGAWLNERLEALRPSRTTDYMPARLEFLTLLLSMFTGPPPDVSTVADLRELTATMNMSPWSTALTGCGYGFLLQFGGRPGSALAEFERSLAAFRAMGERWGTMLALSALADLAGDQGDHATALVRAEEALEVARELGAPADVAEGLCRRADALARTGELERARVTYETAADLSRRIGSTDMLARAHCGLGEVALAVGDAAGARTWLELAREECPTAWYSVSELRDRITAGLTAAAEAVSGR</sequence>
<dbReference type="Pfam" id="PF13424">
    <property type="entry name" value="TPR_12"/>
    <property type="match status" value="1"/>
</dbReference>
<dbReference type="Pfam" id="PF13401">
    <property type="entry name" value="AAA_22"/>
    <property type="match status" value="1"/>
</dbReference>
<proteinExistence type="inferred from homology"/>
<evidence type="ECO:0000256" key="1">
    <source>
        <dbReference type="ARBA" id="ARBA00005820"/>
    </source>
</evidence>
<dbReference type="CDD" id="cd15831">
    <property type="entry name" value="BTAD"/>
    <property type="match status" value="1"/>
</dbReference>
<dbReference type="RefSeq" id="WP_270158780.1">
    <property type="nucleotide sequence ID" value="NZ_JAPNNL010000184.1"/>
</dbReference>
<dbReference type="InterPro" id="IPR019734">
    <property type="entry name" value="TPR_rpt"/>
</dbReference>
<comment type="caution">
    <text evidence="6">The sequence shown here is derived from an EMBL/GenBank/DDBJ whole genome shotgun (WGS) entry which is preliminary data.</text>
</comment>
<evidence type="ECO:0000256" key="3">
    <source>
        <dbReference type="PROSITE-ProRule" id="PRU01091"/>
    </source>
</evidence>
<dbReference type="SUPFAM" id="SSF52540">
    <property type="entry name" value="P-loop containing nucleoside triphosphate hydrolases"/>
    <property type="match status" value="1"/>
</dbReference>
<dbReference type="SUPFAM" id="SSF48452">
    <property type="entry name" value="TPR-like"/>
    <property type="match status" value="2"/>
</dbReference>
<dbReference type="InterPro" id="IPR016032">
    <property type="entry name" value="Sig_transdc_resp-reg_C-effctor"/>
</dbReference>
<comment type="similarity">
    <text evidence="1">Belongs to the AfsR/DnrI/RedD regulatory family.</text>
</comment>
<dbReference type="Pfam" id="PF00486">
    <property type="entry name" value="Trans_reg_C"/>
    <property type="match status" value="1"/>
</dbReference>
<dbReference type="InterPro" id="IPR001867">
    <property type="entry name" value="OmpR/PhoB-type_DNA-bd"/>
</dbReference>
<evidence type="ECO:0000313" key="7">
    <source>
        <dbReference type="Proteomes" id="UP001144036"/>
    </source>
</evidence>
<dbReference type="PRINTS" id="PR00364">
    <property type="entry name" value="DISEASERSIST"/>
</dbReference>
<organism evidence="6 7">
    <name type="scientific">Nonomuraea corallina</name>
    <dbReference type="NCBI Taxonomy" id="2989783"/>
    <lineage>
        <taxon>Bacteria</taxon>
        <taxon>Bacillati</taxon>
        <taxon>Actinomycetota</taxon>
        <taxon>Actinomycetes</taxon>
        <taxon>Streptosporangiales</taxon>
        <taxon>Streptosporangiaceae</taxon>
        <taxon>Nonomuraea</taxon>
    </lineage>
</organism>
<dbReference type="EMBL" id="JAPNNL010000184">
    <property type="protein sequence ID" value="MDA0637864.1"/>
    <property type="molecule type" value="Genomic_DNA"/>
</dbReference>
<keyword evidence="7" id="KW-1185">Reference proteome</keyword>
<dbReference type="Gene3D" id="1.25.40.10">
    <property type="entry name" value="Tetratricopeptide repeat domain"/>
    <property type="match status" value="2"/>
</dbReference>
<feature type="domain" description="OmpR/PhoB-type" evidence="5">
    <location>
        <begin position="1"/>
        <end position="90"/>
    </location>
</feature>
<dbReference type="SUPFAM" id="SSF46894">
    <property type="entry name" value="C-terminal effector domain of the bipartite response regulators"/>
    <property type="match status" value="1"/>
</dbReference>
<dbReference type="SMART" id="SM00862">
    <property type="entry name" value="Trans_reg_C"/>
    <property type="match status" value="1"/>
</dbReference>
<dbReference type="PANTHER" id="PTHR47691:SF3">
    <property type="entry name" value="HTH-TYPE TRANSCRIPTIONAL REGULATOR RV0890C-RELATED"/>
    <property type="match status" value="1"/>
</dbReference>
<dbReference type="SMART" id="SM00028">
    <property type="entry name" value="TPR"/>
    <property type="match status" value="3"/>
</dbReference>
<dbReference type="PROSITE" id="PS51755">
    <property type="entry name" value="OMPR_PHOB"/>
    <property type="match status" value="1"/>
</dbReference>
<feature type="compositionally biased region" description="Gly residues" evidence="4">
    <location>
        <begin position="261"/>
        <end position="280"/>
    </location>
</feature>
<gene>
    <name evidence="6" type="ORF">OUY22_31025</name>
</gene>
<feature type="region of interest" description="Disordered" evidence="4">
    <location>
        <begin position="259"/>
        <end position="285"/>
    </location>
</feature>
<dbReference type="InterPro" id="IPR049945">
    <property type="entry name" value="AAA_22"/>
</dbReference>
<accession>A0ABT4SL68</accession>
<keyword evidence="2 3" id="KW-0238">DNA-binding</keyword>
<feature type="DNA-binding region" description="OmpR/PhoB-type" evidence="3">
    <location>
        <begin position="1"/>
        <end position="90"/>
    </location>
</feature>
<dbReference type="InterPro" id="IPR027417">
    <property type="entry name" value="P-loop_NTPase"/>
</dbReference>
<dbReference type="InterPro" id="IPR011990">
    <property type="entry name" value="TPR-like_helical_dom_sf"/>
</dbReference>
<dbReference type="SMART" id="SM01043">
    <property type="entry name" value="BTAD"/>
    <property type="match status" value="1"/>
</dbReference>
<evidence type="ECO:0000313" key="6">
    <source>
        <dbReference type="EMBL" id="MDA0637864.1"/>
    </source>
</evidence>
<evidence type="ECO:0000259" key="5">
    <source>
        <dbReference type="PROSITE" id="PS51755"/>
    </source>
</evidence>
<dbReference type="InterPro" id="IPR005158">
    <property type="entry name" value="BTAD"/>
</dbReference>
<dbReference type="PANTHER" id="PTHR47691">
    <property type="entry name" value="REGULATOR-RELATED"/>
    <property type="match status" value="1"/>
</dbReference>
<reference evidence="6" key="1">
    <citation type="submission" date="2022-11" db="EMBL/GenBank/DDBJ databases">
        <title>Nonomuraea corallina sp. nov., a new species of the genus Nonomuraea isolated from sea side sediment in Thai sea.</title>
        <authorList>
            <person name="Ngamcharungchit C."/>
            <person name="Matsumoto A."/>
            <person name="Suriyachadkun C."/>
            <person name="Panbangred W."/>
            <person name="Inahashi Y."/>
            <person name="Intra B."/>
        </authorList>
    </citation>
    <scope>NUCLEOTIDE SEQUENCE</scope>
    <source>
        <strain evidence="6">MCN248</strain>
    </source>
</reference>
<dbReference type="Proteomes" id="UP001144036">
    <property type="component" value="Unassembled WGS sequence"/>
</dbReference>
<evidence type="ECO:0000256" key="2">
    <source>
        <dbReference type="ARBA" id="ARBA00023125"/>
    </source>
</evidence>
<dbReference type="Gene3D" id="1.10.10.10">
    <property type="entry name" value="Winged helix-like DNA-binding domain superfamily/Winged helix DNA-binding domain"/>
    <property type="match status" value="1"/>
</dbReference>
<dbReference type="Gene3D" id="3.40.50.300">
    <property type="entry name" value="P-loop containing nucleotide triphosphate hydrolases"/>
    <property type="match status" value="1"/>
</dbReference>